<evidence type="ECO:0000313" key="3">
    <source>
        <dbReference type="EMBL" id="SFC45276.1"/>
    </source>
</evidence>
<dbReference type="RefSeq" id="WP_089789041.1">
    <property type="nucleotide sequence ID" value="NZ_FOKW01000008.1"/>
</dbReference>
<evidence type="ECO:0000313" key="4">
    <source>
        <dbReference type="Proteomes" id="UP000199161"/>
    </source>
</evidence>
<dbReference type="PANTHER" id="PTHR35848:SF9">
    <property type="entry name" value="SLL1358 PROTEIN"/>
    <property type="match status" value="1"/>
</dbReference>
<protein>
    <submittedName>
        <fullName evidence="3">Cupin domain-containing protein</fullName>
    </submittedName>
</protein>
<sequence length="159" mass="17912">MTNPINEADLEWTEYDQGSSRFRRKQLSESVGATDLGCSLYELPPGERSWPYHYHTANEEAIFVLEGEGTLRCERGAEPLAAGDFATFPANEEGGHRIVNDSDEVLRYLLVSTMIEPDVTVYPEMDKIGVFVGSPPGGRGERSVHGYYRLDDDVDYWEE</sequence>
<proteinExistence type="predicted"/>
<dbReference type="OrthoDB" id="49661at2157"/>
<dbReference type="Proteomes" id="UP000199161">
    <property type="component" value="Unassembled WGS sequence"/>
</dbReference>
<dbReference type="GO" id="GO:0046872">
    <property type="term" value="F:metal ion binding"/>
    <property type="evidence" value="ECO:0007669"/>
    <property type="project" value="UniProtKB-KW"/>
</dbReference>
<name>A0A1I1J9Z5_NATHA</name>
<evidence type="ECO:0000256" key="1">
    <source>
        <dbReference type="ARBA" id="ARBA00022723"/>
    </source>
</evidence>
<organism evidence="3 4">
    <name type="scientific">Natronobacterium haloterrestre</name>
    <name type="common">Halobiforma haloterrestris</name>
    <dbReference type="NCBI Taxonomy" id="148448"/>
    <lineage>
        <taxon>Archaea</taxon>
        <taxon>Methanobacteriati</taxon>
        <taxon>Methanobacteriota</taxon>
        <taxon>Stenosarchaea group</taxon>
        <taxon>Halobacteria</taxon>
        <taxon>Halobacteriales</taxon>
        <taxon>Natrialbaceae</taxon>
        <taxon>Natronobacterium</taxon>
    </lineage>
</organism>
<dbReference type="EMBL" id="FOKW01000008">
    <property type="protein sequence ID" value="SFC45276.1"/>
    <property type="molecule type" value="Genomic_DNA"/>
</dbReference>
<dbReference type="Gene3D" id="2.60.120.10">
    <property type="entry name" value="Jelly Rolls"/>
    <property type="match status" value="1"/>
</dbReference>
<dbReference type="Pfam" id="PF07883">
    <property type="entry name" value="Cupin_2"/>
    <property type="match status" value="1"/>
</dbReference>
<dbReference type="InterPro" id="IPR013096">
    <property type="entry name" value="Cupin_2"/>
</dbReference>
<gene>
    <name evidence="3" type="ORF">SAMN05444422_108210</name>
</gene>
<dbReference type="InterPro" id="IPR011051">
    <property type="entry name" value="RmlC_Cupin_sf"/>
</dbReference>
<dbReference type="InterPro" id="IPR051610">
    <property type="entry name" value="GPI/OXD"/>
</dbReference>
<evidence type="ECO:0000259" key="2">
    <source>
        <dbReference type="Pfam" id="PF07883"/>
    </source>
</evidence>
<feature type="domain" description="Cupin type-2" evidence="2">
    <location>
        <begin position="40"/>
        <end position="111"/>
    </location>
</feature>
<accession>A0A1I1J9Z5</accession>
<reference evidence="4" key="1">
    <citation type="submission" date="2016-10" db="EMBL/GenBank/DDBJ databases">
        <authorList>
            <person name="Varghese N."/>
            <person name="Submissions S."/>
        </authorList>
    </citation>
    <scope>NUCLEOTIDE SEQUENCE [LARGE SCALE GENOMIC DNA]</scope>
    <source>
        <strain evidence="4">DSM 13078</strain>
    </source>
</reference>
<dbReference type="SUPFAM" id="SSF51182">
    <property type="entry name" value="RmlC-like cupins"/>
    <property type="match status" value="1"/>
</dbReference>
<dbReference type="AlphaFoldDB" id="A0A1I1J9Z5"/>
<keyword evidence="1" id="KW-0479">Metal-binding</keyword>
<keyword evidence="4" id="KW-1185">Reference proteome</keyword>
<dbReference type="PANTHER" id="PTHR35848">
    <property type="entry name" value="OXALATE-BINDING PROTEIN"/>
    <property type="match status" value="1"/>
</dbReference>
<dbReference type="InterPro" id="IPR014710">
    <property type="entry name" value="RmlC-like_jellyroll"/>
</dbReference>
<dbReference type="CDD" id="cd02224">
    <property type="entry name" value="cupin_SPO2919-like"/>
    <property type="match status" value="1"/>
</dbReference>